<evidence type="ECO:0000313" key="17">
    <source>
        <dbReference type="Proteomes" id="UP000800036"/>
    </source>
</evidence>
<keyword evidence="4 12" id="KW-0547">Nucleotide-binding</keyword>
<dbReference type="GO" id="GO:0005743">
    <property type="term" value="C:mitochondrial inner membrane"/>
    <property type="evidence" value="ECO:0007669"/>
    <property type="project" value="UniProtKB-SubCell"/>
</dbReference>
<evidence type="ECO:0000259" key="15">
    <source>
        <dbReference type="SMART" id="SM01024"/>
    </source>
</evidence>
<dbReference type="Gene3D" id="3.40.50.300">
    <property type="entry name" value="P-loop containing nucleotide triphosphate hydrolases"/>
    <property type="match status" value="1"/>
</dbReference>
<dbReference type="Pfam" id="PF00004">
    <property type="entry name" value="AAA"/>
    <property type="match status" value="1"/>
</dbReference>
<dbReference type="PROSITE" id="PS00674">
    <property type="entry name" value="AAA"/>
    <property type="match status" value="1"/>
</dbReference>
<evidence type="ECO:0000256" key="3">
    <source>
        <dbReference type="ARBA" id="ARBA00022692"/>
    </source>
</evidence>
<evidence type="ECO:0000256" key="13">
    <source>
        <dbReference type="SAM" id="MobiDB-lite"/>
    </source>
</evidence>
<evidence type="ECO:0000256" key="1">
    <source>
        <dbReference type="ARBA" id="ARBA00004434"/>
    </source>
</evidence>
<evidence type="ECO:0000256" key="10">
    <source>
        <dbReference type="ARBA" id="ARBA00023136"/>
    </source>
</evidence>
<dbReference type="InterPro" id="IPR003959">
    <property type="entry name" value="ATPase_AAA_core"/>
</dbReference>
<dbReference type="GO" id="GO:0016887">
    <property type="term" value="F:ATP hydrolysis activity"/>
    <property type="evidence" value="ECO:0007669"/>
    <property type="project" value="InterPro"/>
</dbReference>
<keyword evidence="5" id="KW-0999">Mitochondrion inner membrane</keyword>
<dbReference type="Proteomes" id="UP000800036">
    <property type="component" value="Unassembled WGS sequence"/>
</dbReference>
<dbReference type="OrthoDB" id="10251412at2759"/>
<dbReference type="SMART" id="SM01024">
    <property type="entry name" value="BCS1_N"/>
    <property type="match status" value="1"/>
</dbReference>
<proteinExistence type="inferred from homology"/>
<evidence type="ECO:0000256" key="7">
    <source>
        <dbReference type="ARBA" id="ARBA00022840"/>
    </source>
</evidence>
<dbReference type="Pfam" id="PF25426">
    <property type="entry name" value="AAA_lid_BCS1"/>
    <property type="match status" value="1"/>
</dbReference>
<evidence type="ECO:0000256" key="2">
    <source>
        <dbReference type="ARBA" id="ARBA00007448"/>
    </source>
</evidence>
<dbReference type="SUPFAM" id="SSF52540">
    <property type="entry name" value="P-loop containing nucleoside triphosphate hydrolases"/>
    <property type="match status" value="1"/>
</dbReference>
<dbReference type="PANTHER" id="PTHR23070">
    <property type="entry name" value="BCS1 AAA-TYPE ATPASE"/>
    <property type="match status" value="1"/>
</dbReference>
<dbReference type="InterPro" id="IPR027417">
    <property type="entry name" value="P-loop_NTPase"/>
</dbReference>
<comment type="similarity">
    <text evidence="2">Belongs to the AAA ATPase family. BCS1 subfamily.</text>
</comment>
<accession>A0A6A5UX90</accession>
<name>A0A6A5UX90_9PLEO</name>
<keyword evidence="9" id="KW-0496">Mitochondrion</keyword>
<keyword evidence="17" id="KW-1185">Reference proteome</keyword>
<evidence type="ECO:0000256" key="6">
    <source>
        <dbReference type="ARBA" id="ARBA00022801"/>
    </source>
</evidence>
<dbReference type="SMART" id="SM00382">
    <property type="entry name" value="AAA"/>
    <property type="match status" value="1"/>
</dbReference>
<keyword evidence="6" id="KW-0378">Hydrolase</keyword>
<dbReference type="Pfam" id="PF08740">
    <property type="entry name" value="BCS1_N"/>
    <property type="match status" value="1"/>
</dbReference>
<comment type="catalytic activity">
    <reaction evidence="11">
        <text>ATP + H2O = ADP + phosphate + H(+)</text>
        <dbReference type="Rhea" id="RHEA:13065"/>
        <dbReference type="ChEBI" id="CHEBI:15377"/>
        <dbReference type="ChEBI" id="CHEBI:15378"/>
        <dbReference type="ChEBI" id="CHEBI:30616"/>
        <dbReference type="ChEBI" id="CHEBI:43474"/>
        <dbReference type="ChEBI" id="CHEBI:456216"/>
    </reaction>
    <physiologicalReaction direction="left-to-right" evidence="11">
        <dbReference type="Rhea" id="RHEA:13066"/>
    </physiologicalReaction>
</comment>
<keyword evidence="10" id="KW-0472">Membrane</keyword>
<sequence length="515" mass="57933">MSLLHQGHLGGNRLLDPWNHGSGIMRAVLDRLNWNTSDLDITYVGSLIAIVGAAPAGWRLLRSAWHEVYSWIRQFFLASVTIPGGDPINKNLVKWLASYRPRHHRTFTGRTEVTRGDATDRAASLKKTRRAVQYAPHWDSRWFFYDGRLFLATRDNFSSSAMSDPAYDGIGGEELTISCLGRSIEPVQKLIDAAREYADRQTQYFVIIYGRDRYGMSWQPKMRKPIRRLDTVHFDDSIKQGLLEDIRKYLDPRTQRRYQSRSMPYRRGFLFYGPPGTGKTSLSTALAGEFGLDLYEVKIPSIASDADLEQMFQEIPPQCIVLLEDIDAVWIERSTRPHSPDRRSERSGGSERGGNNASNVTLSGVLNVLDGVGSQEGRIVIMTTNKPESLDPALIRPGRVDMKVFLGNISRKSAEQMFVRMFSPDEFSSGDSSRAVGQRDGGAVNMDEIRRLARDFAEAIPEDVLTPSQLQGFFQLHLDSAHDAANGIVSWVEKEVARQAEGGFEFLENGVAKRV</sequence>
<dbReference type="PRINTS" id="PR00300">
    <property type="entry name" value="CLPPROTEASEA"/>
</dbReference>
<evidence type="ECO:0000256" key="4">
    <source>
        <dbReference type="ARBA" id="ARBA00022741"/>
    </source>
</evidence>
<feature type="domain" description="AAA+ ATPase" evidence="14">
    <location>
        <begin position="265"/>
        <end position="410"/>
    </location>
</feature>
<dbReference type="InterPro" id="IPR050747">
    <property type="entry name" value="Mitochondrial_chaperone_BCS1"/>
</dbReference>
<evidence type="ECO:0000256" key="5">
    <source>
        <dbReference type="ARBA" id="ARBA00022792"/>
    </source>
</evidence>
<gene>
    <name evidence="16" type="ORF">BU23DRAFT_560907</name>
</gene>
<keyword evidence="8" id="KW-1133">Transmembrane helix</keyword>
<dbReference type="InterPro" id="IPR003593">
    <property type="entry name" value="AAA+_ATPase"/>
</dbReference>
<dbReference type="InterPro" id="IPR001270">
    <property type="entry name" value="ClpA/B"/>
</dbReference>
<feature type="compositionally biased region" description="Basic and acidic residues" evidence="13">
    <location>
        <begin position="334"/>
        <end position="349"/>
    </location>
</feature>
<evidence type="ECO:0000313" key="16">
    <source>
        <dbReference type="EMBL" id="KAF1965657.1"/>
    </source>
</evidence>
<dbReference type="EMBL" id="ML976758">
    <property type="protein sequence ID" value="KAF1965657.1"/>
    <property type="molecule type" value="Genomic_DNA"/>
</dbReference>
<dbReference type="AlphaFoldDB" id="A0A6A5UX90"/>
<keyword evidence="3" id="KW-0812">Transmembrane</keyword>
<feature type="domain" description="BCS1 N-terminal" evidence="15">
    <location>
        <begin position="49"/>
        <end position="232"/>
    </location>
</feature>
<keyword evidence="7 12" id="KW-0067">ATP-binding</keyword>
<comment type="subcellular location">
    <subcellularLocation>
        <location evidence="1">Mitochondrion inner membrane</location>
        <topology evidence="1">Single-pass membrane protein</topology>
    </subcellularLocation>
</comment>
<protein>
    <submittedName>
        <fullName evidence="16">Putative mitochondrial chaperone bcs1</fullName>
    </submittedName>
</protein>
<evidence type="ECO:0000256" key="9">
    <source>
        <dbReference type="ARBA" id="ARBA00023128"/>
    </source>
</evidence>
<dbReference type="GO" id="GO:0005524">
    <property type="term" value="F:ATP binding"/>
    <property type="evidence" value="ECO:0007669"/>
    <property type="project" value="UniProtKB-KW"/>
</dbReference>
<evidence type="ECO:0000256" key="12">
    <source>
        <dbReference type="RuleBase" id="RU003651"/>
    </source>
</evidence>
<reference evidence="16" key="1">
    <citation type="journal article" date="2020" name="Stud. Mycol.">
        <title>101 Dothideomycetes genomes: a test case for predicting lifestyles and emergence of pathogens.</title>
        <authorList>
            <person name="Haridas S."/>
            <person name="Albert R."/>
            <person name="Binder M."/>
            <person name="Bloem J."/>
            <person name="Labutti K."/>
            <person name="Salamov A."/>
            <person name="Andreopoulos B."/>
            <person name="Baker S."/>
            <person name="Barry K."/>
            <person name="Bills G."/>
            <person name="Bluhm B."/>
            <person name="Cannon C."/>
            <person name="Castanera R."/>
            <person name="Culley D."/>
            <person name="Daum C."/>
            <person name="Ezra D."/>
            <person name="Gonzalez J."/>
            <person name="Henrissat B."/>
            <person name="Kuo A."/>
            <person name="Liang C."/>
            <person name="Lipzen A."/>
            <person name="Lutzoni F."/>
            <person name="Magnuson J."/>
            <person name="Mondo S."/>
            <person name="Nolan M."/>
            <person name="Ohm R."/>
            <person name="Pangilinan J."/>
            <person name="Park H.-J."/>
            <person name="Ramirez L."/>
            <person name="Alfaro M."/>
            <person name="Sun H."/>
            <person name="Tritt A."/>
            <person name="Yoshinaga Y."/>
            <person name="Zwiers L.-H."/>
            <person name="Turgeon B."/>
            <person name="Goodwin S."/>
            <person name="Spatafora J."/>
            <person name="Crous P."/>
            <person name="Grigoriev I."/>
        </authorList>
    </citation>
    <scope>NUCLEOTIDE SEQUENCE</scope>
    <source>
        <strain evidence="16">CBS 107.79</strain>
    </source>
</reference>
<dbReference type="InterPro" id="IPR057495">
    <property type="entry name" value="AAA_lid_BCS1"/>
</dbReference>
<dbReference type="InterPro" id="IPR014851">
    <property type="entry name" value="BCS1_N"/>
</dbReference>
<dbReference type="InterPro" id="IPR003960">
    <property type="entry name" value="ATPase_AAA_CS"/>
</dbReference>
<organism evidence="16 17">
    <name type="scientific">Bimuria novae-zelandiae CBS 107.79</name>
    <dbReference type="NCBI Taxonomy" id="1447943"/>
    <lineage>
        <taxon>Eukaryota</taxon>
        <taxon>Fungi</taxon>
        <taxon>Dikarya</taxon>
        <taxon>Ascomycota</taxon>
        <taxon>Pezizomycotina</taxon>
        <taxon>Dothideomycetes</taxon>
        <taxon>Pleosporomycetidae</taxon>
        <taxon>Pleosporales</taxon>
        <taxon>Massarineae</taxon>
        <taxon>Didymosphaeriaceae</taxon>
        <taxon>Bimuria</taxon>
    </lineage>
</organism>
<evidence type="ECO:0000259" key="14">
    <source>
        <dbReference type="SMART" id="SM00382"/>
    </source>
</evidence>
<evidence type="ECO:0000256" key="8">
    <source>
        <dbReference type="ARBA" id="ARBA00022989"/>
    </source>
</evidence>
<feature type="region of interest" description="Disordered" evidence="13">
    <location>
        <begin position="334"/>
        <end position="359"/>
    </location>
</feature>
<evidence type="ECO:0000256" key="11">
    <source>
        <dbReference type="ARBA" id="ARBA00048778"/>
    </source>
</evidence>